<evidence type="ECO:0000256" key="2">
    <source>
        <dbReference type="SAM" id="MobiDB-lite"/>
    </source>
</evidence>
<feature type="chain" id="PRO_5039509972" evidence="3">
    <location>
        <begin position="27"/>
        <end position="533"/>
    </location>
</feature>
<dbReference type="OrthoDB" id="9796817at2"/>
<organism evidence="5 6">
    <name type="scientific">Paenibacillus prosopidis</name>
    <dbReference type="NCBI Taxonomy" id="630520"/>
    <lineage>
        <taxon>Bacteria</taxon>
        <taxon>Bacillati</taxon>
        <taxon>Bacillota</taxon>
        <taxon>Bacilli</taxon>
        <taxon>Bacillales</taxon>
        <taxon>Paenibacillaceae</taxon>
        <taxon>Paenibacillus</taxon>
    </lineage>
</organism>
<dbReference type="Gene3D" id="3.40.190.10">
    <property type="entry name" value="Periplasmic binding protein-like II"/>
    <property type="match status" value="1"/>
</dbReference>
<dbReference type="InterPro" id="IPR030678">
    <property type="entry name" value="Peptide/Ni-bd"/>
</dbReference>
<feature type="region of interest" description="Disordered" evidence="2">
    <location>
        <begin position="29"/>
        <end position="52"/>
    </location>
</feature>
<feature type="compositionally biased region" description="Polar residues" evidence="2">
    <location>
        <begin position="29"/>
        <end position="51"/>
    </location>
</feature>
<name>A0A368W2X4_9BACL</name>
<evidence type="ECO:0000256" key="1">
    <source>
        <dbReference type="SAM" id="Coils"/>
    </source>
</evidence>
<dbReference type="AlphaFoldDB" id="A0A368W2X4"/>
<dbReference type="EMBL" id="QPJD01000006">
    <property type="protein sequence ID" value="RCW48326.1"/>
    <property type="molecule type" value="Genomic_DNA"/>
</dbReference>
<evidence type="ECO:0000259" key="4">
    <source>
        <dbReference type="Pfam" id="PF00496"/>
    </source>
</evidence>
<dbReference type="GO" id="GO:1904680">
    <property type="term" value="F:peptide transmembrane transporter activity"/>
    <property type="evidence" value="ECO:0007669"/>
    <property type="project" value="TreeGrafter"/>
</dbReference>
<dbReference type="GO" id="GO:0042597">
    <property type="term" value="C:periplasmic space"/>
    <property type="evidence" value="ECO:0007669"/>
    <property type="project" value="UniProtKB-ARBA"/>
</dbReference>
<evidence type="ECO:0000256" key="3">
    <source>
        <dbReference type="SAM" id="SignalP"/>
    </source>
</evidence>
<dbReference type="CDD" id="cd00995">
    <property type="entry name" value="PBP2_NikA_DppA_OppA_like"/>
    <property type="match status" value="1"/>
</dbReference>
<accession>A0A368W2X4</accession>
<dbReference type="PANTHER" id="PTHR30290">
    <property type="entry name" value="PERIPLASMIC BINDING COMPONENT OF ABC TRANSPORTER"/>
    <property type="match status" value="1"/>
</dbReference>
<keyword evidence="3" id="KW-0732">Signal</keyword>
<feature type="coiled-coil region" evidence="1">
    <location>
        <begin position="455"/>
        <end position="482"/>
    </location>
</feature>
<dbReference type="RefSeq" id="WP_114379958.1">
    <property type="nucleotide sequence ID" value="NZ_QPJD01000006.1"/>
</dbReference>
<protein>
    <submittedName>
        <fullName evidence="5">Peptide/nickel transport system substrate-binding protein</fullName>
    </submittedName>
</protein>
<gene>
    <name evidence="5" type="ORF">DFP97_10625</name>
</gene>
<dbReference type="Gene3D" id="3.10.105.10">
    <property type="entry name" value="Dipeptide-binding Protein, Domain 3"/>
    <property type="match status" value="1"/>
</dbReference>
<dbReference type="Gene3D" id="3.90.76.10">
    <property type="entry name" value="Dipeptide-binding Protein, Domain 1"/>
    <property type="match status" value="1"/>
</dbReference>
<sequence>MRRKRKLNIGLLVVAGLLLLSACSNNVDPASGNTPETAASENGAATPSTESGEPKVLKVRFYDDPAGYDPANIFRIENENIAFNIFSGLTSYDSVTGEIIPDLAESWETNDNMNWTFKLRQGVQWQKGYGEFTSADVLYSYNRILDPATASPYAAEFNNVDSIEAPDDYTVVIKLKSPDGNFLHQVANYHQGQIVKKEVVEKFGNQIKWNPVGTGPFAAEKIDPSSEIILVRHDDYYQGPAKLQKIIFSIIKDESTATIALQNGEIDVIMRSNREENLDILEKAGFKMNNVENYATSLKVFNLENPILANLKVRQAWAHAVDFNAIAEGVSPRLQKSAKSMLLDWMSGYSENTKQYGYDPEKAKQLLADAGYPNGFTITQDGTSASGVTEQMQLEQEYLKAVGINLEFELVDTPTYNEKRNSGDFDVSGRLLPAVNPDMVLFSYLHPDNIAPKGLNGARYNNPELTEKLEAARAEKDDTSRLKLYEEVQQIVMEELPYLPTYASNVYWPSKPNVEGIVINKLAQVNFYGVDIK</sequence>
<reference evidence="5 6" key="1">
    <citation type="submission" date="2018-07" db="EMBL/GenBank/DDBJ databases">
        <title>Genomic Encyclopedia of Type Strains, Phase III (KMG-III): the genomes of soil and plant-associated and newly described type strains.</title>
        <authorList>
            <person name="Whitman W."/>
        </authorList>
    </citation>
    <scope>NUCLEOTIDE SEQUENCE [LARGE SCALE GENOMIC DNA]</scope>
    <source>
        <strain evidence="5 6">CECT 7506</strain>
    </source>
</reference>
<evidence type="ECO:0000313" key="5">
    <source>
        <dbReference type="EMBL" id="RCW48326.1"/>
    </source>
</evidence>
<dbReference type="GO" id="GO:0015833">
    <property type="term" value="P:peptide transport"/>
    <property type="evidence" value="ECO:0007669"/>
    <property type="project" value="TreeGrafter"/>
</dbReference>
<dbReference type="Proteomes" id="UP000252415">
    <property type="component" value="Unassembled WGS sequence"/>
</dbReference>
<feature type="domain" description="Solute-binding protein family 5" evidence="4">
    <location>
        <begin position="98"/>
        <end position="443"/>
    </location>
</feature>
<evidence type="ECO:0000313" key="6">
    <source>
        <dbReference type="Proteomes" id="UP000252415"/>
    </source>
</evidence>
<dbReference type="PROSITE" id="PS51257">
    <property type="entry name" value="PROKAR_LIPOPROTEIN"/>
    <property type="match status" value="1"/>
</dbReference>
<comment type="caution">
    <text evidence="5">The sequence shown here is derived from an EMBL/GenBank/DDBJ whole genome shotgun (WGS) entry which is preliminary data.</text>
</comment>
<dbReference type="GO" id="GO:0043190">
    <property type="term" value="C:ATP-binding cassette (ABC) transporter complex"/>
    <property type="evidence" value="ECO:0007669"/>
    <property type="project" value="InterPro"/>
</dbReference>
<dbReference type="PIRSF" id="PIRSF002741">
    <property type="entry name" value="MppA"/>
    <property type="match status" value="1"/>
</dbReference>
<keyword evidence="6" id="KW-1185">Reference proteome</keyword>
<keyword evidence="1" id="KW-0175">Coiled coil</keyword>
<feature type="signal peptide" evidence="3">
    <location>
        <begin position="1"/>
        <end position="26"/>
    </location>
</feature>
<dbReference type="Pfam" id="PF00496">
    <property type="entry name" value="SBP_bac_5"/>
    <property type="match status" value="1"/>
</dbReference>
<proteinExistence type="predicted"/>
<dbReference type="InterPro" id="IPR000914">
    <property type="entry name" value="SBP_5_dom"/>
</dbReference>
<dbReference type="SUPFAM" id="SSF53850">
    <property type="entry name" value="Periplasmic binding protein-like II"/>
    <property type="match status" value="1"/>
</dbReference>
<dbReference type="InterPro" id="IPR039424">
    <property type="entry name" value="SBP_5"/>
</dbReference>